<evidence type="ECO:0000259" key="10">
    <source>
        <dbReference type="PROSITE" id="PS50240"/>
    </source>
</evidence>
<organism evidence="11 12">
    <name type="scientific">Anopheles merus</name>
    <name type="common">Mosquito</name>
    <dbReference type="NCBI Taxonomy" id="30066"/>
    <lineage>
        <taxon>Eukaryota</taxon>
        <taxon>Metazoa</taxon>
        <taxon>Ecdysozoa</taxon>
        <taxon>Arthropoda</taxon>
        <taxon>Hexapoda</taxon>
        <taxon>Insecta</taxon>
        <taxon>Pterygota</taxon>
        <taxon>Neoptera</taxon>
        <taxon>Endopterygota</taxon>
        <taxon>Diptera</taxon>
        <taxon>Nematocera</taxon>
        <taxon>Culicoidea</taxon>
        <taxon>Culicidae</taxon>
        <taxon>Anophelinae</taxon>
        <taxon>Anopheles</taxon>
    </lineage>
</organism>
<evidence type="ECO:0000313" key="11">
    <source>
        <dbReference type="EnsemblMetazoa" id="AMEM015191-PA"/>
    </source>
</evidence>
<keyword evidence="7" id="KW-0325">Glycoprotein</keyword>
<dbReference type="PROSITE" id="PS50240">
    <property type="entry name" value="TRYPSIN_DOM"/>
    <property type="match status" value="1"/>
</dbReference>
<dbReference type="AlphaFoldDB" id="A0A182VHS4"/>
<feature type="chain" id="PRO_5012633516" description="Peptidase S1 domain-containing protein" evidence="9">
    <location>
        <begin position="30"/>
        <end position="231"/>
    </location>
</feature>
<dbReference type="GO" id="GO:0005576">
    <property type="term" value="C:extracellular region"/>
    <property type="evidence" value="ECO:0007669"/>
    <property type="project" value="UniProtKB-SubCell"/>
</dbReference>
<evidence type="ECO:0000256" key="6">
    <source>
        <dbReference type="ARBA" id="ARBA00023157"/>
    </source>
</evidence>
<evidence type="ECO:0000256" key="8">
    <source>
        <dbReference type="ARBA" id="ARBA00024195"/>
    </source>
</evidence>
<dbReference type="GO" id="GO:0004252">
    <property type="term" value="F:serine-type endopeptidase activity"/>
    <property type="evidence" value="ECO:0007669"/>
    <property type="project" value="InterPro"/>
</dbReference>
<keyword evidence="4 9" id="KW-0732">Signal</keyword>
<name>A0A182VHS4_ANOME</name>
<dbReference type="InterPro" id="IPR051487">
    <property type="entry name" value="Ser/Thr_Proteases_Immune/Dev"/>
</dbReference>
<dbReference type="VEuPathDB" id="VectorBase:AMEM015191"/>
<dbReference type="Gene3D" id="2.40.10.10">
    <property type="entry name" value="Trypsin-like serine proteases"/>
    <property type="match status" value="2"/>
</dbReference>
<dbReference type="PANTHER" id="PTHR24256">
    <property type="entry name" value="TRYPTASE-RELATED"/>
    <property type="match status" value="1"/>
</dbReference>
<dbReference type="InterPro" id="IPR001254">
    <property type="entry name" value="Trypsin_dom"/>
</dbReference>
<protein>
    <recommendedName>
        <fullName evidence="10">Peptidase S1 domain-containing protein</fullName>
    </recommendedName>
</protein>
<evidence type="ECO:0000256" key="2">
    <source>
        <dbReference type="ARBA" id="ARBA00022525"/>
    </source>
</evidence>
<dbReference type="Proteomes" id="UP000075903">
    <property type="component" value="Unassembled WGS sequence"/>
</dbReference>
<dbReference type="InterPro" id="IPR001314">
    <property type="entry name" value="Peptidase_S1A"/>
</dbReference>
<dbReference type="STRING" id="30066.A0A182VHS4"/>
<dbReference type="GO" id="GO:0045087">
    <property type="term" value="P:innate immune response"/>
    <property type="evidence" value="ECO:0007669"/>
    <property type="project" value="UniProtKB-KW"/>
</dbReference>
<dbReference type="SMART" id="SM00020">
    <property type="entry name" value="Tryp_SPc"/>
    <property type="match status" value="1"/>
</dbReference>
<comment type="similarity">
    <text evidence="8">Belongs to the peptidase S1 family. CLIP subfamily.</text>
</comment>
<feature type="signal peptide" evidence="9">
    <location>
        <begin position="1"/>
        <end position="29"/>
    </location>
</feature>
<dbReference type="EnsemblMetazoa" id="AMEM015191-RA">
    <property type="protein sequence ID" value="AMEM015191-PA"/>
    <property type="gene ID" value="AMEM015191"/>
</dbReference>
<dbReference type="InterPro" id="IPR009003">
    <property type="entry name" value="Peptidase_S1_PA"/>
</dbReference>
<proteinExistence type="inferred from homology"/>
<keyword evidence="12" id="KW-1185">Reference proteome</keyword>
<evidence type="ECO:0000256" key="7">
    <source>
        <dbReference type="ARBA" id="ARBA00023180"/>
    </source>
</evidence>
<evidence type="ECO:0000313" key="12">
    <source>
        <dbReference type="Proteomes" id="UP000075903"/>
    </source>
</evidence>
<dbReference type="SUPFAM" id="SSF50494">
    <property type="entry name" value="Trypsin-like serine proteases"/>
    <property type="match status" value="1"/>
</dbReference>
<keyword evidence="6" id="KW-1015">Disulfide bond</keyword>
<evidence type="ECO:0000256" key="4">
    <source>
        <dbReference type="ARBA" id="ARBA00022729"/>
    </source>
</evidence>
<evidence type="ECO:0000256" key="3">
    <source>
        <dbReference type="ARBA" id="ARBA00022588"/>
    </source>
</evidence>
<evidence type="ECO:0000256" key="1">
    <source>
        <dbReference type="ARBA" id="ARBA00004613"/>
    </source>
</evidence>
<keyword evidence="5" id="KW-0391">Immunity</keyword>
<dbReference type="InterPro" id="IPR043504">
    <property type="entry name" value="Peptidase_S1_PA_chymotrypsin"/>
</dbReference>
<feature type="domain" description="Peptidase S1" evidence="10">
    <location>
        <begin position="47"/>
        <end position="231"/>
    </location>
</feature>
<dbReference type="GO" id="GO:0006508">
    <property type="term" value="P:proteolysis"/>
    <property type="evidence" value="ECO:0007669"/>
    <property type="project" value="InterPro"/>
</dbReference>
<evidence type="ECO:0000256" key="9">
    <source>
        <dbReference type="SAM" id="SignalP"/>
    </source>
</evidence>
<evidence type="ECO:0000256" key="5">
    <source>
        <dbReference type="ARBA" id="ARBA00022859"/>
    </source>
</evidence>
<dbReference type="PRINTS" id="PR00722">
    <property type="entry name" value="CHYMOTRYPSIN"/>
</dbReference>
<comment type="subcellular location">
    <subcellularLocation>
        <location evidence="1">Secreted</location>
    </subcellularLocation>
</comment>
<dbReference type="VEuPathDB" id="VectorBase:AMEM21_011143"/>
<accession>A0A182VHS4</accession>
<reference evidence="11" key="1">
    <citation type="submission" date="2020-05" db="UniProtKB">
        <authorList>
            <consortium name="EnsemblMetazoa"/>
        </authorList>
    </citation>
    <scope>IDENTIFICATION</scope>
    <source>
        <strain evidence="11">MAF</strain>
    </source>
</reference>
<sequence>MMLLGVVQVLRAPGAPLFFVLLWIGHVFGLEPVSSTQATSSLPESPHCGIQLGDQVLSGQPTQIDEFPWTAQIEFQKPDGSFGFHCDIEEIVVHTGYDTKDQSNANDIALIRFTRPVNYSQTVRPICLPLSSSLRNRSYDGLISYAVGWRKNNSATASEKKLKVEMEIKSLQECAPIYERVGILLKQTHMCAEGVRGKDTCSGDSYGPLMRQMTGSWYLIGVNSFGPRKCE</sequence>
<keyword evidence="3" id="KW-0399">Innate immunity</keyword>
<keyword evidence="2" id="KW-0964">Secreted</keyword>
<dbReference type="Pfam" id="PF00089">
    <property type="entry name" value="Trypsin"/>
    <property type="match status" value="1"/>
</dbReference>